<dbReference type="Proteomes" id="UP000576969">
    <property type="component" value="Unassembled WGS sequence"/>
</dbReference>
<keyword evidence="4" id="KW-1185">Reference proteome</keyword>
<sequence>MSGLIHRSATIFIGVSLLLAASLAGCASTPPAAEAPPTPDAAAEHTPSEATSPSSEPSDGAGAGIRFDGIGDLSLGGSFADAAATLGTQPDAERCTHMLSTRDAWFTWVLAAFDGSTVTDTIGLIAIDSWAVDPAPAGAPRTAEAIGLGSTLDDVHAAYPGALDEEPKSVDFAVRAVDGDGAIVFEGREGVVRAITVLPAIEPTPWEYCG</sequence>
<comment type="caution">
    <text evidence="3">The sequence shown here is derived from an EMBL/GenBank/DDBJ whole genome shotgun (WGS) entry which is preliminary data.</text>
</comment>
<evidence type="ECO:0000256" key="1">
    <source>
        <dbReference type="SAM" id="MobiDB-lite"/>
    </source>
</evidence>
<name>A0A7Y9GQZ3_9MICO</name>
<feature type="compositionally biased region" description="Low complexity" evidence="1">
    <location>
        <begin position="48"/>
        <end position="58"/>
    </location>
</feature>
<evidence type="ECO:0000313" key="3">
    <source>
        <dbReference type="EMBL" id="NYE20846.1"/>
    </source>
</evidence>
<gene>
    <name evidence="3" type="ORF">BJ991_002874</name>
</gene>
<organism evidence="3 4">
    <name type="scientific">Microbacterium immunditiarum</name>
    <dbReference type="NCBI Taxonomy" id="337480"/>
    <lineage>
        <taxon>Bacteria</taxon>
        <taxon>Bacillati</taxon>
        <taxon>Actinomycetota</taxon>
        <taxon>Actinomycetes</taxon>
        <taxon>Micrococcales</taxon>
        <taxon>Microbacteriaceae</taxon>
        <taxon>Microbacterium</taxon>
    </lineage>
</organism>
<dbReference type="EMBL" id="JACCBV010000001">
    <property type="protein sequence ID" value="NYE20846.1"/>
    <property type="molecule type" value="Genomic_DNA"/>
</dbReference>
<proteinExistence type="predicted"/>
<evidence type="ECO:0000256" key="2">
    <source>
        <dbReference type="SAM" id="SignalP"/>
    </source>
</evidence>
<evidence type="ECO:0000313" key="4">
    <source>
        <dbReference type="Proteomes" id="UP000576969"/>
    </source>
</evidence>
<dbReference type="PROSITE" id="PS51257">
    <property type="entry name" value="PROKAR_LIPOPROTEIN"/>
    <property type="match status" value="1"/>
</dbReference>
<dbReference type="AlphaFoldDB" id="A0A7Y9GQZ3"/>
<feature type="chain" id="PRO_5038756377" description="Lipoprotein" evidence="2">
    <location>
        <begin position="28"/>
        <end position="210"/>
    </location>
</feature>
<keyword evidence="2" id="KW-0732">Signal</keyword>
<feature type="signal peptide" evidence="2">
    <location>
        <begin position="1"/>
        <end position="27"/>
    </location>
</feature>
<protein>
    <recommendedName>
        <fullName evidence="5">Lipoprotein</fullName>
    </recommendedName>
</protein>
<evidence type="ECO:0008006" key="5">
    <source>
        <dbReference type="Google" id="ProtNLM"/>
    </source>
</evidence>
<feature type="region of interest" description="Disordered" evidence="1">
    <location>
        <begin position="29"/>
        <end position="63"/>
    </location>
</feature>
<accession>A0A7Y9GQZ3</accession>
<reference evidence="3 4" key="1">
    <citation type="submission" date="2020-07" db="EMBL/GenBank/DDBJ databases">
        <title>Sequencing the genomes of 1000 actinobacteria strains.</title>
        <authorList>
            <person name="Klenk H.-P."/>
        </authorList>
    </citation>
    <scope>NUCLEOTIDE SEQUENCE [LARGE SCALE GENOMIC DNA]</scope>
    <source>
        <strain evidence="3 4">DSM 24662</strain>
    </source>
</reference>